<gene>
    <name evidence="1" type="ORF">HMPREF9952_0581</name>
</gene>
<proteinExistence type="predicted"/>
<dbReference type="GO" id="GO:0016746">
    <property type="term" value="F:acyltransferase activity"/>
    <property type="evidence" value="ECO:0007669"/>
    <property type="project" value="InterPro"/>
</dbReference>
<sequence length="248" mass="27410">MSNKINGLGLFLRKLLKSSGRLLAETEMKIYLQATHCFMAEGADDKTLRVQLQMLGIDGRRLTRFSQLILLGALPLADKLQGQTAIFCGSPFNSPRKFDKMFENLMQHNLPSPLDFMANLNNAATFQLAQALQTHGNAIFLALNRQSYWQPLALAILELLDNDCEQALVGWGLESITENTTEREGAVFWLLGTSPIPALAEVEFITEDASEMPAGDFLAPSMAMLEQLKREAVLLPLSDGRAIRLASV</sequence>
<name>F9QBT1_9PAST</name>
<protein>
    <recommendedName>
        <fullName evidence="3">Beta-ketoacyl synthase N-terminal domain-containing protein</fullName>
    </recommendedName>
</protein>
<reference evidence="1 2" key="1">
    <citation type="submission" date="2011-07" db="EMBL/GenBank/DDBJ databases">
        <authorList>
            <person name="Harkins D.M."/>
            <person name="Madupu R."/>
            <person name="Durkin A.S."/>
            <person name="Torralba M."/>
            <person name="Methe B."/>
            <person name="Sutton G.G."/>
            <person name="Nelson K.E."/>
        </authorList>
    </citation>
    <scope>NUCLEOTIDE SEQUENCE [LARGE SCALE GENOMIC DNA]</scope>
    <source>
        <strain evidence="1 2">HK 85</strain>
    </source>
</reference>
<evidence type="ECO:0008006" key="3">
    <source>
        <dbReference type="Google" id="ProtNLM"/>
    </source>
</evidence>
<evidence type="ECO:0000313" key="1">
    <source>
        <dbReference type="EMBL" id="EGV05007.1"/>
    </source>
</evidence>
<accession>F9QBT1</accession>
<evidence type="ECO:0000313" key="2">
    <source>
        <dbReference type="Proteomes" id="UP000006235"/>
    </source>
</evidence>
<dbReference type="Gene3D" id="3.40.47.10">
    <property type="match status" value="1"/>
</dbReference>
<dbReference type="EMBL" id="AFUV01000022">
    <property type="protein sequence ID" value="EGV05007.1"/>
    <property type="molecule type" value="Genomic_DNA"/>
</dbReference>
<dbReference type="InterPro" id="IPR016039">
    <property type="entry name" value="Thiolase-like"/>
</dbReference>
<dbReference type="Proteomes" id="UP000006235">
    <property type="component" value="Unassembled WGS sequence"/>
</dbReference>
<organism evidence="1 2">
    <name type="scientific">Haemophilus pittmaniae HK 85</name>
    <dbReference type="NCBI Taxonomy" id="1035188"/>
    <lineage>
        <taxon>Bacteria</taxon>
        <taxon>Pseudomonadati</taxon>
        <taxon>Pseudomonadota</taxon>
        <taxon>Gammaproteobacteria</taxon>
        <taxon>Pasteurellales</taxon>
        <taxon>Pasteurellaceae</taxon>
        <taxon>Haemophilus</taxon>
    </lineage>
</organism>
<comment type="caution">
    <text evidence="1">The sequence shown here is derived from an EMBL/GenBank/DDBJ whole genome shotgun (WGS) entry which is preliminary data.</text>
</comment>
<dbReference type="AlphaFoldDB" id="F9QBT1"/>
<dbReference type="STRING" id="1035188.HMPREF9952_0581"/>